<reference evidence="1" key="1">
    <citation type="submission" date="2014-11" db="EMBL/GenBank/DDBJ databases">
        <authorList>
            <person name="Amaro Gonzalez C."/>
        </authorList>
    </citation>
    <scope>NUCLEOTIDE SEQUENCE</scope>
</reference>
<accession>A0A0E9QNV1</accession>
<organism evidence="1">
    <name type="scientific">Anguilla anguilla</name>
    <name type="common">European freshwater eel</name>
    <name type="synonym">Muraena anguilla</name>
    <dbReference type="NCBI Taxonomy" id="7936"/>
    <lineage>
        <taxon>Eukaryota</taxon>
        <taxon>Metazoa</taxon>
        <taxon>Chordata</taxon>
        <taxon>Craniata</taxon>
        <taxon>Vertebrata</taxon>
        <taxon>Euteleostomi</taxon>
        <taxon>Actinopterygii</taxon>
        <taxon>Neopterygii</taxon>
        <taxon>Teleostei</taxon>
        <taxon>Anguilliformes</taxon>
        <taxon>Anguillidae</taxon>
        <taxon>Anguilla</taxon>
    </lineage>
</organism>
<reference evidence="1" key="2">
    <citation type="journal article" date="2015" name="Fish Shellfish Immunol.">
        <title>Early steps in the European eel (Anguilla anguilla)-Vibrio vulnificus interaction in the gills: Role of the RtxA13 toxin.</title>
        <authorList>
            <person name="Callol A."/>
            <person name="Pajuelo D."/>
            <person name="Ebbesson L."/>
            <person name="Teles M."/>
            <person name="MacKenzie S."/>
            <person name="Amaro C."/>
        </authorList>
    </citation>
    <scope>NUCLEOTIDE SEQUENCE</scope>
</reference>
<name>A0A0E9QNV1_ANGAN</name>
<proteinExistence type="predicted"/>
<sequence length="24" mass="2806">MAPNHIARQYPTMIFKKTKTLTSK</sequence>
<dbReference type="EMBL" id="GBXM01090602">
    <property type="protein sequence ID" value="JAH17975.1"/>
    <property type="molecule type" value="Transcribed_RNA"/>
</dbReference>
<dbReference type="AlphaFoldDB" id="A0A0E9QNV1"/>
<evidence type="ECO:0000313" key="1">
    <source>
        <dbReference type="EMBL" id="JAH17975.1"/>
    </source>
</evidence>
<protein>
    <submittedName>
        <fullName evidence="1">Uncharacterized protein</fullName>
    </submittedName>
</protein>